<name>A0AAW1CA93_CROAD</name>
<sequence>MGSRDDKIKELEAALQEAKQQDSKAGKRQNMEETLRRSKRIASVQQKLQMKDSLEKCQAELNVFTKELLKYRKMLEPPTSARPIAADLDRKLEGQKNVKLLHSELLNLRELFQSAEGACHSTSAGKLHKALNKCDNILAKQDQTLAEIQNNVILVKLDMWKKAACIAEQYQTVQKPQGAANAVTVLAAPASMKGALSYLNAFSQQDDVESNGWVL</sequence>
<organism evidence="2 3">
    <name type="scientific">Crotalus adamanteus</name>
    <name type="common">Eastern diamondback rattlesnake</name>
    <dbReference type="NCBI Taxonomy" id="8729"/>
    <lineage>
        <taxon>Eukaryota</taxon>
        <taxon>Metazoa</taxon>
        <taxon>Chordata</taxon>
        <taxon>Craniata</taxon>
        <taxon>Vertebrata</taxon>
        <taxon>Euteleostomi</taxon>
        <taxon>Lepidosauria</taxon>
        <taxon>Squamata</taxon>
        <taxon>Bifurcata</taxon>
        <taxon>Unidentata</taxon>
        <taxon>Episquamata</taxon>
        <taxon>Toxicofera</taxon>
        <taxon>Serpentes</taxon>
        <taxon>Colubroidea</taxon>
        <taxon>Viperidae</taxon>
        <taxon>Crotalinae</taxon>
        <taxon>Crotalus</taxon>
    </lineage>
</organism>
<evidence type="ECO:0000313" key="2">
    <source>
        <dbReference type="EMBL" id="KAK9411263.1"/>
    </source>
</evidence>
<feature type="region of interest" description="Disordered" evidence="1">
    <location>
        <begin position="15"/>
        <end position="38"/>
    </location>
</feature>
<evidence type="ECO:0000256" key="1">
    <source>
        <dbReference type="SAM" id="MobiDB-lite"/>
    </source>
</evidence>
<feature type="compositionally biased region" description="Basic and acidic residues" evidence="1">
    <location>
        <begin position="19"/>
        <end position="36"/>
    </location>
</feature>
<comment type="caution">
    <text evidence="2">The sequence shown here is derived from an EMBL/GenBank/DDBJ whole genome shotgun (WGS) entry which is preliminary data.</text>
</comment>
<keyword evidence="3" id="KW-1185">Reference proteome</keyword>
<reference evidence="2 3" key="1">
    <citation type="journal article" date="2024" name="Proc. Natl. Acad. Sci. U.S.A.">
        <title>The genetic regulatory architecture and epigenomic basis for age-related changes in rattlesnake venom.</title>
        <authorList>
            <person name="Hogan M.P."/>
            <person name="Holding M.L."/>
            <person name="Nystrom G.S."/>
            <person name="Colston T.J."/>
            <person name="Bartlett D.A."/>
            <person name="Mason A.J."/>
            <person name="Ellsworth S.A."/>
            <person name="Rautsaw R.M."/>
            <person name="Lawrence K.C."/>
            <person name="Strickland J.L."/>
            <person name="He B."/>
            <person name="Fraser P."/>
            <person name="Margres M.J."/>
            <person name="Gilbert D.M."/>
            <person name="Gibbs H.L."/>
            <person name="Parkinson C.L."/>
            <person name="Rokyta D.R."/>
        </authorList>
    </citation>
    <scope>NUCLEOTIDE SEQUENCE [LARGE SCALE GENOMIC DNA]</scope>
    <source>
        <strain evidence="2">DRR0105</strain>
    </source>
</reference>
<dbReference type="AlphaFoldDB" id="A0AAW1CA93"/>
<gene>
    <name evidence="2" type="ORF">NXF25_002438</name>
</gene>
<dbReference type="EMBL" id="JAOTOJ010000001">
    <property type="protein sequence ID" value="KAK9411263.1"/>
    <property type="molecule type" value="Genomic_DNA"/>
</dbReference>
<accession>A0AAW1CA93</accession>
<evidence type="ECO:0000313" key="3">
    <source>
        <dbReference type="Proteomes" id="UP001474421"/>
    </source>
</evidence>
<protein>
    <submittedName>
        <fullName evidence="2">Kinesin-like KIF20A</fullName>
    </submittedName>
</protein>
<proteinExistence type="predicted"/>
<dbReference type="Proteomes" id="UP001474421">
    <property type="component" value="Unassembled WGS sequence"/>
</dbReference>